<keyword evidence="3" id="KW-1185">Reference proteome</keyword>
<dbReference type="AlphaFoldDB" id="A0A545T9Q6"/>
<comment type="caution">
    <text evidence="2">The sequence shown here is derived from an EMBL/GenBank/DDBJ whole genome shotgun (WGS) entry which is preliminary data.</text>
</comment>
<dbReference type="Pfam" id="PF08668">
    <property type="entry name" value="HDOD"/>
    <property type="match status" value="1"/>
</dbReference>
<dbReference type="InterPro" id="IPR013976">
    <property type="entry name" value="HDOD"/>
</dbReference>
<sequence length="284" mass="31990">MSRRNILLQIHKDLAAGDIRLPILPEVSLKIKREAADPDTDINKLSKVAESDAAFCGYLIQISNSPVYRGAAEIQKVPLAIGRLGLLNTRNIAMTYAIRALFAYNNKKMATWLKKIWQNSTYTAAVASVIAEHIQDIRFDPDEAILGGLVQDIGCLPLIDKAAQYPELIEDDSAMYFLFERYASSIGSAIIRKWGLNEKFIQVAQYRDQWKYNEEMTVNLADLILVSKLHTYIAFPQNKKLPRINQIPAFVKLHLEAELSPEKSLSFVADAKQRINDTRRALGG</sequence>
<dbReference type="PANTHER" id="PTHR33525">
    <property type="match status" value="1"/>
</dbReference>
<proteinExistence type="predicted"/>
<dbReference type="SUPFAM" id="SSF109604">
    <property type="entry name" value="HD-domain/PDEase-like"/>
    <property type="match status" value="1"/>
</dbReference>
<dbReference type="OrthoDB" id="598113at2"/>
<dbReference type="EMBL" id="VIKR01000003">
    <property type="protein sequence ID" value="TQV73942.1"/>
    <property type="molecule type" value="Genomic_DNA"/>
</dbReference>
<dbReference type="RefSeq" id="WP_142942649.1">
    <property type="nucleotide sequence ID" value="NZ_VIKR01000003.1"/>
</dbReference>
<reference evidence="2 3" key="1">
    <citation type="submission" date="2019-06" db="EMBL/GenBank/DDBJ databases">
        <title>Draft genome of Aliikangiella marina GYP-15.</title>
        <authorList>
            <person name="Wang G."/>
        </authorList>
    </citation>
    <scope>NUCLEOTIDE SEQUENCE [LARGE SCALE GENOMIC DNA]</scope>
    <source>
        <strain evidence="2 3">GYP-15</strain>
    </source>
</reference>
<evidence type="ECO:0000313" key="2">
    <source>
        <dbReference type="EMBL" id="TQV73942.1"/>
    </source>
</evidence>
<accession>A0A545T9Q6</accession>
<organism evidence="2 3">
    <name type="scientific">Aliikangiella marina</name>
    <dbReference type="NCBI Taxonomy" id="1712262"/>
    <lineage>
        <taxon>Bacteria</taxon>
        <taxon>Pseudomonadati</taxon>
        <taxon>Pseudomonadota</taxon>
        <taxon>Gammaproteobacteria</taxon>
        <taxon>Oceanospirillales</taxon>
        <taxon>Pleioneaceae</taxon>
        <taxon>Aliikangiella</taxon>
    </lineage>
</organism>
<feature type="domain" description="HDOD" evidence="1">
    <location>
        <begin position="21"/>
        <end position="210"/>
    </location>
</feature>
<gene>
    <name evidence="2" type="ORF">FLL45_13850</name>
</gene>
<name>A0A545T9Q6_9GAMM</name>
<dbReference type="Gene3D" id="1.10.3210.10">
    <property type="entry name" value="Hypothetical protein af1432"/>
    <property type="match status" value="1"/>
</dbReference>
<evidence type="ECO:0000313" key="3">
    <source>
        <dbReference type="Proteomes" id="UP000317839"/>
    </source>
</evidence>
<dbReference type="Proteomes" id="UP000317839">
    <property type="component" value="Unassembled WGS sequence"/>
</dbReference>
<dbReference type="PANTHER" id="PTHR33525:SF3">
    <property type="entry name" value="RIBONUCLEASE Y"/>
    <property type="match status" value="1"/>
</dbReference>
<evidence type="ECO:0000259" key="1">
    <source>
        <dbReference type="PROSITE" id="PS51833"/>
    </source>
</evidence>
<dbReference type="PROSITE" id="PS51833">
    <property type="entry name" value="HDOD"/>
    <property type="match status" value="1"/>
</dbReference>
<protein>
    <submittedName>
        <fullName evidence="2">HDOD domain-containing protein</fullName>
    </submittedName>
</protein>
<dbReference type="InterPro" id="IPR052340">
    <property type="entry name" value="RNase_Y/CdgJ"/>
</dbReference>